<dbReference type="InterPro" id="IPR011011">
    <property type="entry name" value="Znf_FYVE_PHD"/>
</dbReference>
<dbReference type="InterPro" id="IPR013083">
    <property type="entry name" value="Znf_RING/FYVE/PHD"/>
</dbReference>
<evidence type="ECO:0008006" key="3">
    <source>
        <dbReference type="Google" id="ProtNLM"/>
    </source>
</evidence>
<gene>
    <name evidence="1" type="ORF">ILUMI_21627</name>
</gene>
<evidence type="ECO:0000313" key="1">
    <source>
        <dbReference type="EMBL" id="KAF2884550.1"/>
    </source>
</evidence>
<dbReference type="OrthoDB" id="6783564at2759"/>
<organism evidence="1 2">
    <name type="scientific">Ignelater luminosus</name>
    <name type="common">Cucubano</name>
    <name type="synonym">Pyrophorus luminosus</name>
    <dbReference type="NCBI Taxonomy" id="2038154"/>
    <lineage>
        <taxon>Eukaryota</taxon>
        <taxon>Metazoa</taxon>
        <taxon>Ecdysozoa</taxon>
        <taxon>Arthropoda</taxon>
        <taxon>Hexapoda</taxon>
        <taxon>Insecta</taxon>
        <taxon>Pterygota</taxon>
        <taxon>Neoptera</taxon>
        <taxon>Endopterygota</taxon>
        <taxon>Coleoptera</taxon>
        <taxon>Polyphaga</taxon>
        <taxon>Elateriformia</taxon>
        <taxon>Elateroidea</taxon>
        <taxon>Elateridae</taxon>
        <taxon>Agrypninae</taxon>
        <taxon>Pyrophorini</taxon>
        <taxon>Ignelater</taxon>
    </lineage>
</organism>
<name>A0A8K0FXU0_IGNLU</name>
<reference evidence="1" key="1">
    <citation type="submission" date="2019-08" db="EMBL/GenBank/DDBJ databases">
        <title>The genome of the North American firefly Photinus pyralis.</title>
        <authorList>
            <consortium name="Photinus pyralis genome working group"/>
            <person name="Fallon T.R."/>
            <person name="Sander Lower S.E."/>
            <person name="Weng J.-K."/>
        </authorList>
    </citation>
    <scope>NUCLEOTIDE SEQUENCE</scope>
    <source>
        <strain evidence="1">TRF0915ILg1</strain>
        <tissue evidence="1">Whole body</tissue>
    </source>
</reference>
<sequence length="354" mass="39884">MVRNYARKTDRQNWFSENMERAVEADITGQLGYKRASDTFSPLDVAFTKPLGLYYDEEAKKWLRTNPGKVVTLFEISELFGEAFFSSANMRTAINGFEKTGIWPVFTDTDLLPSQTTSIEVEGTNTISAENLQFISNTAESQQTLDRNDDPCSINLIENFGPNLAEIQCSPEKYSELIHNQDTTDLQPLQDITNIENFQITSDIEPAPGCSRMPDTFADHTQQSKTAFMSVRKRGKTAILALSPYKAELQEIVKRVEKAKRAKVEKIKQTGERKSIKKTAKKNKGIQKKTKNLDINNSSPEHEDTACLYCNKLYSKSIEGWCSCANCKKWAHLSCAGLDSDDVESVHLCELCTQ</sequence>
<comment type="caution">
    <text evidence="1">The sequence shown here is derived from an EMBL/GenBank/DDBJ whole genome shotgun (WGS) entry which is preliminary data.</text>
</comment>
<dbReference type="Proteomes" id="UP000801492">
    <property type="component" value="Unassembled WGS sequence"/>
</dbReference>
<proteinExistence type="predicted"/>
<dbReference type="Gene3D" id="3.30.40.10">
    <property type="entry name" value="Zinc/RING finger domain, C3HC4 (zinc finger)"/>
    <property type="match status" value="1"/>
</dbReference>
<protein>
    <recommendedName>
        <fullName evidence="3">Zinc finger PHD-type domain-containing protein</fullName>
    </recommendedName>
</protein>
<evidence type="ECO:0000313" key="2">
    <source>
        <dbReference type="Proteomes" id="UP000801492"/>
    </source>
</evidence>
<accession>A0A8K0FXU0</accession>
<dbReference type="AlphaFoldDB" id="A0A8K0FXU0"/>
<keyword evidence="2" id="KW-1185">Reference proteome</keyword>
<dbReference type="EMBL" id="VTPC01090158">
    <property type="protein sequence ID" value="KAF2884550.1"/>
    <property type="molecule type" value="Genomic_DNA"/>
</dbReference>
<dbReference type="SUPFAM" id="SSF57903">
    <property type="entry name" value="FYVE/PHD zinc finger"/>
    <property type="match status" value="1"/>
</dbReference>